<accession>A0A6A6VSY0</accession>
<keyword evidence="3" id="KW-1185">Reference proteome</keyword>
<reference evidence="2" key="1">
    <citation type="journal article" date="2020" name="Stud. Mycol.">
        <title>101 Dothideomycetes genomes: a test case for predicting lifestyles and emergence of pathogens.</title>
        <authorList>
            <person name="Haridas S."/>
            <person name="Albert R."/>
            <person name="Binder M."/>
            <person name="Bloem J."/>
            <person name="Labutti K."/>
            <person name="Salamov A."/>
            <person name="Andreopoulos B."/>
            <person name="Baker S."/>
            <person name="Barry K."/>
            <person name="Bills G."/>
            <person name="Bluhm B."/>
            <person name="Cannon C."/>
            <person name="Castanera R."/>
            <person name="Culley D."/>
            <person name="Daum C."/>
            <person name="Ezra D."/>
            <person name="Gonzalez J."/>
            <person name="Henrissat B."/>
            <person name="Kuo A."/>
            <person name="Liang C."/>
            <person name="Lipzen A."/>
            <person name="Lutzoni F."/>
            <person name="Magnuson J."/>
            <person name="Mondo S."/>
            <person name="Nolan M."/>
            <person name="Ohm R."/>
            <person name="Pangilinan J."/>
            <person name="Park H.-J."/>
            <person name="Ramirez L."/>
            <person name="Alfaro M."/>
            <person name="Sun H."/>
            <person name="Tritt A."/>
            <person name="Yoshinaga Y."/>
            <person name="Zwiers L.-H."/>
            <person name="Turgeon B."/>
            <person name="Goodwin S."/>
            <person name="Spatafora J."/>
            <person name="Crous P."/>
            <person name="Grigoriev I."/>
        </authorList>
    </citation>
    <scope>NUCLEOTIDE SEQUENCE</scope>
    <source>
        <strain evidence="2">CBS 121739</strain>
    </source>
</reference>
<dbReference type="GeneID" id="54485874"/>
<evidence type="ECO:0000313" key="2">
    <source>
        <dbReference type="EMBL" id="KAF2753692.1"/>
    </source>
</evidence>
<dbReference type="EMBL" id="ML996583">
    <property type="protein sequence ID" value="KAF2753692.1"/>
    <property type="molecule type" value="Genomic_DNA"/>
</dbReference>
<feature type="compositionally biased region" description="Basic and acidic residues" evidence="1">
    <location>
        <begin position="43"/>
        <end position="55"/>
    </location>
</feature>
<evidence type="ECO:0000256" key="1">
    <source>
        <dbReference type="SAM" id="MobiDB-lite"/>
    </source>
</evidence>
<sequence>MSRISTLPAPGAPITHAGPTSQAPESRQTPDFFTQVPPPAWTRDTKPEKPSEDATHAIGPPPFEEKYAVPHNASSTQPTATEAMAYRKGESKKNRGNCGDPWCGVECCTACCL</sequence>
<dbReference type="RefSeq" id="XP_033596143.1">
    <property type="nucleotide sequence ID" value="XM_033744820.1"/>
</dbReference>
<name>A0A6A6VSY0_9PEZI</name>
<feature type="compositionally biased region" description="Polar residues" evidence="1">
    <location>
        <begin position="18"/>
        <end position="32"/>
    </location>
</feature>
<proteinExistence type="predicted"/>
<gene>
    <name evidence="2" type="ORF">EJ05DRAFT_480166</name>
</gene>
<dbReference type="Proteomes" id="UP000799437">
    <property type="component" value="Unassembled WGS sequence"/>
</dbReference>
<feature type="region of interest" description="Disordered" evidence="1">
    <location>
        <begin position="1"/>
        <end position="80"/>
    </location>
</feature>
<organism evidence="2 3">
    <name type="scientific">Pseudovirgaria hyperparasitica</name>
    <dbReference type="NCBI Taxonomy" id="470096"/>
    <lineage>
        <taxon>Eukaryota</taxon>
        <taxon>Fungi</taxon>
        <taxon>Dikarya</taxon>
        <taxon>Ascomycota</taxon>
        <taxon>Pezizomycotina</taxon>
        <taxon>Dothideomycetes</taxon>
        <taxon>Dothideomycetes incertae sedis</taxon>
        <taxon>Acrospermales</taxon>
        <taxon>Acrospermaceae</taxon>
        <taxon>Pseudovirgaria</taxon>
    </lineage>
</organism>
<protein>
    <submittedName>
        <fullName evidence="2">Uncharacterized protein</fullName>
    </submittedName>
</protein>
<evidence type="ECO:0000313" key="3">
    <source>
        <dbReference type="Proteomes" id="UP000799437"/>
    </source>
</evidence>
<dbReference type="AlphaFoldDB" id="A0A6A6VSY0"/>